<reference evidence="3" key="1">
    <citation type="submission" date="2020-04" db="EMBL/GenBank/DDBJ databases">
        <authorList>
            <person name="Alioto T."/>
            <person name="Alioto T."/>
            <person name="Gomez Garrido J."/>
        </authorList>
    </citation>
    <scope>NUCLEOTIDE SEQUENCE</scope>
    <source>
        <strain evidence="3">A484AB</strain>
    </source>
</reference>
<dbReference type="Pfam" id="PF20231">
    <property type="entry name" value="DUF6589"/>
    <property type="match status" value="1"/>
</dbReference>
<proteinExistence type="predicted"/>
<sequence length="1015" mass="114655">MSCTLCRGIIEKAYQRYLVDGKAKFDVRASLSGLPFAVEIDSVYICKSCLDKLKKLDNLKRQERELLAILKGLVTSSKRVLETGESSLASSPPESLERVNIAKRPCIESTFRPFVAPLSPVSVQTGCWSSIPSVESPSSSRDSSVVHHSTPSKQPDTFPTSSRQSGVVTVKLQWSNDKKERGLPDDLQSLGKMLVRGTYKQIANAAWKSAALRKQLQIVALKQIDSECNGLCSTKQPSCLRSPNKDKLLDFSLEKFEEELEKRAPFTHAILETACVNRRNHNIRGEWVPTVGMAAAVLLRNRSSRMNAVQLMLSIFLYHSSWSPTMKRLKILRLVVSHTQLYRKLTEFGQDYDHSVKIMKEQEREWMESKRTVSVSEARDADDDQGSSTDSDQSSSSGEDSPKPKTSSKAQPTGQKITIDNIDYRQEVHHMTQDHQTIDKHYLTVCATENRVSGNHLGTNQPDGIKLESLENGKCIPSSREQILQREDYIKLTERALVKNLPCLQSFKDVVVTHIPHMYSKEAKQPTQSTFLGVIYQNENEAEGITTILKELHKYVPYVGSSKNREYADQAIVGDQLTVERAVNAHNTLNNGFTPKQRLDGLHFEFADWHGVNKCLDVAFSRLYSTASANDKCTLYSDRNLINRRNVKADVQSNANACRRFFAMEVEARLVAAGALELGLEDINETSEASNLSNPSSLTTKKKKEILRNLSTTIVDRYILDQEKHNALVTACKEMDVQQSESRTHVNKDGRYMCRFQGCSVSFAKDGQCRQTHELKHNPPVIIPKEPITTYFNDNPEEADDMLNHQKSLMELGMLIANLRDAISEGDGLRVIRCWKFLLLYLKHDSGSQKYSVEVLYLMFQIYALLSPRSAHQLIWNRFIKSKVGSANISLDLNLEFLNRIVKEAIKKLGPNGSKKSIDRICRSMKTTKALMENFDAEVKSYKPSGKHVPKSSAKDLQTIVKELLHQQALVRVPGRSYSFYGGVKSSLLAGFALQKMYHWIDEHKKNIILQRRAR</sequence>
<keyword evidence="4" id="KW-1185">Reference proteome</keyword>
<dbReference type="OrthoDB" id="5952546at2759"/>
<comment type="caution">
    <text evidence="3">The sequence shown here is derived from an EMBL/GenBank/DDBJ whole genome shotgun (WGS) entry which is preliminary data.</text>
</comment>
<name>A0A6S7HC65_PARCT</name>
<feature type="compositionally biased region" description="Low complexity" evidence="1">
    <location>
        <begin position="134"/>
        <end position="149"/>
    </location>
</feature>
<gene>
    <name evidence="3" type="ORF">PACLA_8A014915</name>
</gene>
<feature type="compositionally biased region" description="Polar residues" evidence="1">
    <location>
        <begin position="151"/>
        <end position="164"/>
    </location>
</feature>
<feature type="compositionally biased region" description="Low complexity" evidence="1">
    <location>
        <begin position="386"/>
        <end position="399"/>
    </location>
</feature>
<evidence type="ECO:0000313" key="4">
    <source>
        <dbReference type="Proteomes" id="UP001152795"/>
    </source>
</evidence>
<organism evidence="3 4">
    <name type="scientific">Paramuricea clavata</name>
    <name type="common">Red gorgonian</name>
    <name type="synonym">Violescent sea-whip</name>
    <dbReference type="NCBI Taxonomy" id="317549"/>
    <lineage>
        <taxon>Eukaryota</taxon>
        <taxon>Metazoa</taxon>
        <taxon>Cnidaria</taxon>
        <taxon>Anthozoa</taxon>
        <taxon>Octocorallia</taxon>
        <taxon>Malacalcyonacea</taxon>
        <taxon>Plexauridae</taxon>
        <taxon>Paramuricea</taxon>
    </lineage>
</organism>
<protein>
    <recommendedName>
        <fullName evidence="2">DUF6589 domain-containing protein</fullName>
    </recommendedName>
</protein>
<evidence type="ECO:0000313" key="3">
    <source>
        <dbReference type="EMBL" id="CAB3993441.1"/>
    </source>
</evidence>
<feature type="compositionally biased region" description="Polar residues" evidence="1">
    <location>
        <begin position="404"/>
        <end position="416"/>
    </location>
</feature>
<feature type="domain" description="DUF6589" evidence="2">
    <location>
        <begin position="496"/>
        <end position="948"/>
    </location>
</feature>
<evidence type="ECO:0000256" key="1">
    <source>
        <dbReference type="SAM" id="MobiDB-lite"/>
    </source>
</evidence>
<dbReference type="EMBL" id="CACRXK020002262">
    <property type="protein sequence ID" value="CAB3993441.1"/>
    <property type="molecule type" value="Genomic_DNA"/>
</dbReference>
<dbReference type="AlphaFoldDB" id="A0A6S7HC65"/>
<feature type="region of interest" description="Disordered" evidence="1">
    <location>
        <begin position="364"/>
        <end position="416"/>
    </location>
</feature>
<accession>A0A6S7HC65</accession>
<evidence type="ECO:0000259" key="2">
    <source>
        <dbReference type="Pfam" id="PF20231"/>
    </source>
</evidence>
<dbReference type="Proteomes" id="UP001152795">
    <property type="component" value="Unassembled WGS sequence"/>
</dbReference>
<dbReference type="InterPro" id="IPR046496">
    <property type="entry name" value="DUF6589"/>
</dbReference>
<feature type="region of interest" description="Disordered" evidence="1">
    <location>
        <begin position="134"/>
        <end position="164"/>
    </location>
</feature>